<dbReference type="Gene3D" id="1.10.8.730">
    <property type="match status" value="1"/>
</dbReference>
<dbReference type="Gene3D" id="3.40.50.300">
    <property type="entry name" value="P-loop containing nucleotide triphosphate hydrolases"/>
    <property type="match status" value="1"/>
</dbReference>
<dbReference type="SUPFAM" id="SSF52540">
    <property type="entry name" value="P-loop containing nucleoside triphosphate hydrolases"/>
    <property type="match status" value="1"/>
</dbReference>
<name>A0A9X7P4T7_9FIRM</name>
<dbReference type="EMBL" id="PVXL01000076">
    <property type="protein sequence ID" value="PRR69220.1"/>
    <property type="molecule type" value="Genomic_DNA"/>
</dbReference>
<accession>A0A9X7P4T7</accession>
<evidence type="ECO:0000313" key="1">
    <source>
        <dbReference type="EMBL" id="PRR69220.1"/>
    </source>
</evidence>
<organism evidence="1 2">
    <name type="scientific">Neomoorella stamsii</name>
    <dbReference type="NCBI Taxonomy" id="1266720"/>
    <lineage>
        <taxon>Bacteria</taxon>
        <taxon>Bacillati</taxon>
        <taxon>Bacillota</taxon>
        <taxon>Clostridia</taxon>
        <taxon>Neomoorellales</taxon>
        <taxon>Neomoorellaceae</taxon>
        <taxon>Neomoorella</taxon>
    </lineage>
</organism>
<proteinExistence type="predicted"/>
<gene>
    <name evidence="1" type="ORF">MOST_31000</name>
</gene>
<dbReference type="Proteomes" id="UP000239430">
    <property type="component" value="Unassembled WGS sequence"/>
</dbReference>
<keyword evidence="2" id="KW-1185">Reference proteome</keyword>
<protein>
    <submittedName>
        <fullName evidence="1">AAA-like domain protein</fullName>
    </submittedName>
</protein>
<reference evidence="1 2" key="1">
    <citation type="submission" date="2018-03" db="EMBL/GenBank/DDBJ databases">
        <title>Genome sequence of Moorella stamsii DSM 26217.</title>
        <authorList>
            <person name="Poehlein A."/>
            <person name="Daniel R."/>
        </authorList>
    </citation>
    <scope>NUCLEOTIDE SEQUENCE [LARGE SCALE GENOMIC DNA]</scope>
    <source>
        <strain evidence="2">DSM 26217</strain>
    </source>
</reference>
<dbReference type="AlphaFoldDB" id="A0A9X7P4T7"/>
<dbReference type="InterPro" id="IPR027417">
    <property type="entry name" value="P-loop_NTPase"/>
</dbReference>
<sequence>MLILLELARGARVIIIDPEREYRDMCRLLDGAWINCAGGKGRINPLQVRPVPLEDEEGEEERVTAQGPLALHLQVLRTFFSLYLRELNDLERAALEEALVEIYRQARIGWQNDPATIPLEKWPTTRELYAYVASRAEERPETYGRLAVLLRRAAEGADASL</sequence>
<evidence type="ECO:0000313" key="2">
    <source>
        <dbReference type="Proteomes" id="UP000239430"/>
    </source>
</evidence>
<comment type="caution">
    <text evidence="1">The sequence shown here is derived from an EMBL/GenBank/DDBJ whole genome shotgun (WGS) entry which is preliminary data.</text>
</comment>